<keyword evidence="3" id="KW-1185">Reference proteome</keyword>
<dbReference type="InterPro" id="IPR014710">
    <property type="entry name" value="RmlC-like_jellyroll"/>
</dbReference>
<dbReference type="Proteomes" id="UP000467379">
    <property type="component" value="Plasmid pJCM12687"/>
</dbReference>
<dbReference type="EMBL" id="AP022607">
    <property type="protein sequence ID" value="BBZ15484.1"/>
    <property type="molecule type" value="Genomic_DNA"/>
</dbReference>
<geneLocation type="plasmid" evidence="2 3">
    <name>pJCM12687</name>
</geneLocation>
<evidence type="ECO:0000259" key="1">
    <source>
        <dbReference type="Pfam" id="PF07883"/>
    </source>
</evidence>
<protein>
    <recommendedName>
        <fullName evidence="1">Cupin type-2 domain-containing protein</fullName>
    </recommendedName>
</protein>
<sequence>MDADGKSFVASDETIPDTGCLWIDDPKTNQAWLDTIDAQRIFRPAQPPVGGAAWYLSELPARKGMQSDDNAAPGMDSRGFHVTKTVDFVFILRGTVLLDLDRDTVELNGGDAVVLQGANHAWRNPTDGPARLLDVLMSRSK</sequence>
<keyword evidence="2" id="KW-0614">Plasmid</keyword>
<dbReference type="SUPFAM" id="SSF51182">
    <property type="entry name" value="RmlC-like cupins"/>
    <property type="match status" value="1"/>
</dbReference>
<evidence type="ECO:0000313" key="2">
    <source>
        <dbReference type="EMBL" id="BBZ15484.1"/>
    </source>
</evidence>
<organism evidence="2 3">
    <name type="scientific">Mycobacterium branderi</name>
    <dbReference type="NCBI Taxonomy" id="43348"/>
    <lineage>
        <taxon>Bacteria</taxon>
        <taxon>Bacillati</taxon>
        <taxon>Actinomycetota</taxon>
        <taxon>Actinomycetes</taxon>
        <taxon>Mycobacteriales</taxon>
        <taxon>Mycobacteriaceae</taxon>
        <taxon>Mycobacterium</taxon>
    </lineage>
</organism>
<feature type="domain" description="Cupin type-2" evidence="1">
    <location>
        <begin position="72"/>
        <end position="135"/>
    </location>
</feature>
<reference evidence="2 3" key="1">
    <citation type="journal article" date="2019" name="Emerg. Microbes Infect.">
        <title>Comprehensive subspecies identification of 175 nontuberculous mycobacteria species based on 7547 genomic profiles.</title>
        <authorList>
            <person name="Matsumoto Y."/>
            <person name="Kinjo T."/>
            <person name="Motooka D."/>
            <person name="Nabeya D."/>
            <person name="Jung N."/>
            <person name="Uechi K."/>
            <person name="Horii T."/>
            <person name="Iida T."/>
            <person name="Fujita J."/>
            <person name="Nakamura S."/>
        </authorList>
    </citation>
    <scope>NUCLEOTIDE SEQUENCE [LARGE SCALE GENOMIC DNA]</scope>
    <source>
        <strain evidence="2 3">JCM 12687</strain>
        <plasmid evidence="2">pJCM12687</plasmid>
    </source>
</reference>
<name>A0ABM7KW72_9MYCO</name>
<evidence type="ECO:0000313" key="3">
    <source>
        <dbReference type="Proteomes" id="UP000467379"/>
    </source>
</evidence>
<dbReference type="Pfam" id="PF07883">
    <property type="entry name" value="Cupin_2"/>
    <property type="match status" value="1"/>
</dbReference>
<dbReference type="Gene3D" id="2.60.120.10">
    <property type="entry name" value="Jelly Rolls"/>
    <property type="match status" value="1"/>
</dbReference>
<gene>
    <name evidence="2" type="ORF">MBRA_56790</name>
</gene>
<dbReference type="InterPro" id="IPR013096">
    <property type="entry name" value="Cupin_2"/>
</dbReference>
<dbReference type="InterPro" id="IPR011051">
    <property type="entry name" value="RmlC_Cupin_sf"/>
</dbReference>
<accession>A0ABM7KW72</accession>
<proteinExistence type="predicted"/>